<accession>A0A1B7XL55</accession>
<reference evidence="1 2" key="1">
    <citation type="submission" date="2015-01" db="EMBL/GenBank/DDBJ databases">
        <title>Desulfovibrio sp. JC271 draft genome sequence.</title>
        <authorList>
            <person name="Shivani Y."/>
            <person name="Subhash Y."/>
            <person name="Sasikala C."/>
            <person name="Ramana C.V."/>
        </authorList>
    </citation>
    <scope>NUCLEOTIDE SEQUENCE [LARGE SCALE GENOMIC DNA]</scope>
    <source>
        <strain evidence="1 2">JC271</strain>
    </source>
</reference>
<name>A0A1B7XL55_9BACT</name>
<sequence>MAGLIPEGTGSIEVWTVGVEQPPKVSIATHNITSKEKDTMCFITTLTLDVRKMAFIYVYCEYAKKMPERERCSFATASSGISIYFY</sequence>
<gene>
    <name evidence="1" type="ORF">SP90_02705</name>
</gene>
<dbReference type="Proteomes" id="UP000091979">
    <property type="component" value="Unassembled WGS sequence"/>
</dbReference>
<keyword evidence="2" id="KW-1185">Reference proteome</keyword>
<dbReference type="EMBL" id="JXMS01000003">
    <property type="protein sequence ID" value="OBQ56243.1"/>
    <property type="molecule type" value="Genomic_DNA"/>
</dbReference>
<dbReference type="AlphaFoldDB" id="A0A1B7XL55"/>
<protein>
    <submittedName>
        <fullName evidence="1">Uncharacterized protein</fullName>
    </submittedName>
</protein>
<comment type="caution">
    <text evidence="1">The sequence shown here is derived from an EMBL/GenBank/DDBJ whole genome shotgun (WGS) entry which is preliminary data.</text>
</comment>
<proteinExistence type="predicted"/>
<evidence type="ECO:0000313" key="1">
    <source>
        <dbReference type="EMBL" id="OBQ56243.1"/>
    </source>
</evidence>
<organism evidence="1 2">
    <name type="scientific">Halodesulfovibrio spirochaetisodalis</name>
    <dbReference type="NCBI Taxonomy" id="1560234"/>
    <lineage>
        <taxon>Bacteria</taxon>
        <taxon>Pseudomonadati</taxon>
        <taxon>Thermodesulfobacteriota</taxon>
        <taxon>Desulfovibrionia</taxon>
        <taxon>Desulfovibrionales</taxon>
        <taxon>Desulfovibrionaceae</taxon>
        <taxon>Halodesulfovibrio</taxon>
    </lineage>
</organism>
<evidence type="ECO:0000313" key="2">
    <source>
        <dbReference type="Proteomes" id="UP000091979"/>
    </source>
</evidence>